<dbReference type="AlphaFoldDB" id="A0A2H3BPG9"/>
<reference evidence="2" key="1">
    <citation type="journal article" date="2017" name="Nat. Ecol. Evol.">
        <title>Genome expansion and lineage-specific genetic innovations in the forest pathogenic fungi Armillaria.</title>
        <authorList>
            <person name="Sipos G."/>
            <person name="Prasanna A.N."/>
            <person name="Walter M.C."/>
            <person name="O'Connor E."/>
            <person name="Balint B."/>
            <person name="Krizsan K."/>
            <person name="Kiss B."/>
            <person name="Hess J."/>
            <person name="Varga T."/>
            <person name="Slot J."/>
            <person name="Riley R."/>
            <person name="Boka B."/>
            <person name="Rigling D."/>
            <person name="Barry K."/>
            <person name="Lee J."/>
            <person name="Mihaltcheva S."/>
            <person name="LaButti K."/>
            <person name="Lipzen A."/>
            <person name="Waldron R."/>
            <person name="Moloney N.M."/>
            <person name="Sperisen C."/>
            <person name="Kredics L."/>
            <person name="Vagvoelgyi C."/>
            <person name="Patrignani A."/>
            <person name="Fitzpatrick D."/>
            <person name="Nagy I."/>
            <person name="Doyle S."/>
            <person name="Anderson J.B."/>
            <person name="Grigoriev I.V."/>
            <person name="Gueldener U."/>
            <person name="Muensterkoetter M."/>
            <person name="Nagy L.G."/>
        </authorList>
    </citation>
    <scope>NUCLEOTIDE SEQUENCE [LARGE SCALE GENOMIC DNA]</scope>
    <source>
        <strain evidence="2">28-4</strain>
    </source>
</reference>
<sequence length="411" mass="45564">MLSLQRKYNTACTKLSDHKVFTCTVAMDDTSATGRVVAIALKNHCSVSEIEKQYDIQKLVLSFGVPKLAYALSKALCLPSIRSMQAHNHSPTIRACIGFPLAKGDTQKYERRPMSILIDEIALDERVRYDPDHDAVLGFSRVDAHNCDLVGLTESMLFAMADAVNEKTITKVSEATVAAIAPYNPKYYTPIPLLISGTCKRELDTDQAKWIKLLLHAWDSAEYGRATYGPIFSIASDGDAIHRQALHGICMSNLLSPDDDLFALVGHLLLMNLYCGKDQIMADFDYKHKLKNLASAIRSISRMLIMDFHVNPILIQSKLKEHLGYTDANLDVLFNNKDHMNVKNAVALLAALNGLSNKLNHENLEPDMIPLVLLGCLCGYLCHPYKSPSMSLSEQLKSLATAGHLLLVLFC</sequence>
<dbReference type="EMBL" id="KZ293434">
    <property type="protein sequence ID" value="PBK67938.1"/>
    <property type="molecule type" value="Genomic_DNA"/>
</dbReference>
<name>A0A2H3BPG9_9AGAR</name>
<keyword evidence="2" id="KW-1185">Reference proteome</keyword>
<gene>
    <name evidence="1" type="ORF">ARMSODRAFT_988813</name>
</gene>
<protein>
    <submittedName>
        <fullName evidence="1">Uncharacterized protein</fullName>
    </submittedName>
</protein>
<organism evidence="1 2">
    <name type="scientific">Armillaria solidipes</name>
    <dbReference type="NCBI Taxonomy" id="1076256"/>
    <lineage>
        <taxon>Eukaryota</taxon>
        <taxon>Fungi</taxon>
        <taxon>Dikarya</taxon>
        <taxon>Basidiomycota</taxon>
        <taxon>Agaricomycotina</taxon>
        <taxon>Agaricomycetes</taxon>
        <taxon>Agaricomycetidae</taxon>
        <taxon>Agaricales</taxon>
        <taxon>Marasmiineae</taxon>
        <taxon>Physalacriaceae</taxon>
        <taxon>Armillaria</taxon>
    </lineage>
</organism>
<dbReference type="Proteomes" id="UP000218334">
    <property type="component" value="Unassembled WGS sequence"/>
</dbReference>
<accession>A0A2H3BPG9</accession>
<evidence type="ECO:0000313" key="1">
    <source>
        <dbReference type="EMBL" id="PBK67938.1"/>
    </source>
</evidence>
<evidence type="ECO:0000313" key="2">
    <source>
        <dbReference type="Proteomes" id="UP000218334"/>
    </source>
</evidence>
<proteinExistence type="predicted"/>